<organism evidence="2 3">
    <name type="scientific">Kalanchoe fedtschenkoi</name>
    <name type="common">Lavender scallops</name>
    <name type="synonym">South American air plant</name>
    <dbReference type="NCBI Taxonomy" id="63787"/>
    <lineage>
        <taxon>Eukaryota</taxon>
        <taxon>Viridiplantae</taxon>
        <taxon>Streptophyta</taxon>
        <taxon>Embryophyta</taxon>
        <taxon>Tracheophyta</taxon>
        <taxon>Spermatophyta</taxon>
        <taxon>Magnoliopsida</taxon>
        <taxon>eudicotyledons</taxon>
        <taxon>Gunneridae</taxon>
        <taxon>Pentapetalae</taxon>
        <taxon>Saxifragales</taxon>
        <taxon>Crassulaceae</taxon>
        <taxon>Kalanchoe</taxon>
    </lineage>
</organism>
<evidence type="ECO:0000256" key="1">
    <source>
        <dbReference type="SAM" id="MobiDB-lite"/>
    </source>
</evidence>
<dbReference type="AlphaFoldDB" id="A0A7N0UNF2"/>
<dbReference type="Proteomes" id="UP000594263">
    <property type="component" value="Unplaced"/>
</dbReference>
<evidence type="ECO:0000313" key="2">
    <source>
        <dbReference type="EnsemblPlants" id="Kaladp0072s0058.1.v1.1.CDS.1"/>
    </source>
</evidence>
<dbReference type="Gramene" id="Kaladp0072s0058.1.v1.1">
    <property type="protein sequence ID" value="Kaladp0072s0058.1.v1.1.CDS.1"/>
    <property type="gene ID" value="Kaladp0072s0058.v1.1"/>
</dbReference>
<reference evidence="2" key="1">
    <citation type="submission" date="2021-01" db="UniProtKB">
        <authorList>
            <consortium name="EnsemblPlants"/>
        </authorList>
    </citation>
    <scope>IDENTIFICATION</scope>
</reference>
<keyword evidence="3" id="KW-1185">Reference proteome</keyword>
<dbReference type="EnsemblPlants" id="Kaladp0072s0058.1.v1.1">
    <property type="protein sequence ID" value="Kaladp0072s0058.1.v1.1.CDS.1"/>
    <property type="gene ID" value="Kaladp0072s0058.v1.1"/>
</dbReference>
<accession>A0A7N0UNF2</accession>
<feature type="compositionally biased region" description="Polar residues" evidence="1">
    <location>
        <begin position="55"/>
        <end position="83"/>
    </location>
</feature>
<feature type="region of interest" description="Disordered" evidence="1">
    <location>
        <begin position="46"/>
        <end position="83"/>
    </location>
</feature>
<dbReference type="OMA" id="CATITCK"/>
<evidence type="ECO:0000313" key="3">
    <source>
        <dbReference type="Proteomes" id="UP000594263"/>
    </source>
</evidence>
<protein>
    <submittedName>
        <fullName evidence="2">Uncharacterized protein</fullName>
    </submittedName>
</protein>
<name>A0A7N0UNF2_KALFE</name>
<dbReference type="PANTHER" id="PTHR34724">
    <property type="entry name" value="OS12G0596101 PROTEIN"/>
    <property type="match status" value="1"/>
</dbReference>
<sequence>MCFKVACKECGKVSWGGCGKHLQTLCAAIEQGQHCMCKPWPGVVIPNSEGEKEQSASTTSQHPSTGTNHTNQSPWMVTFLTQQ</sequence>
<dbReference type="PANTHER" id="PTHR34724:SF2">
    <property type="entry name" value="OS12G0596101 PROTEIN"/>
    <property type="match status" value="1"/>
</dbReference>
<proteinExistence type="predicted"/>